<reference evidence="3 4" key="1">
    <citation type="journal article" date="2014" name="Genome Announc.">
        <title>Complete Genome Sequence of Hyphomicrobium nitrativorans Strain NL23, a Denitrifying Bacterium Isolated from Biofilm of a Methanol-Fed Denitrification System Treating Seawater at the Montreal Biodome.</title>
        <authorList>
            <person name="Martineau C."/>
            <person name="Villeneuve C."/>
            <person name="Mauffrey F."/>
            <person name="Villemur R."/>
        </authorList>
    </citation>
    <scope>NUCLEOTIDE SEQUENCE [LARGE SCALE GENOMIC DNA]</scope>
    <source>
        <strain evidence="3">NL23</strain>
    </source>
</reference>
<keyword evidence="4" id="KW-1185">Reference proteome</keyword>
<feature type="region of interest" description="Disordered" evidence="1">
    <location>
        <begin position="78"/>
        <end position="103"/>
    </location>
</feature>
<sequence>MRRVRAISSVRGCGHSCVRDVLTVVAVSISAASCVVAIGFGLDRAGAWQSAAQAKVSANLMQGGQGSDLTGEICSSRGSRLASDVREPSLSAPVLPPNSDGKR</sequence>
<dbReference type="HOGENOM" id="CLU_2259943_0_0_5"/>
<dbReference type="KEGG" id="hni:W911_08085"/>
<gene>
    <name evidence="3" type="ORF">W911_08085</name>
</gene>
<keyword evidence="2" id="KW-0472">Membrane</keyword>
<proteinExistence type="predicted"/>
<dbReference type="EMBL" id="CP006912">
    <property type="protein sequence ID" value="AHB50098.1"/>
    <property type="molecule type" value="Genomic_DNA"/>
</dbReference>
<organism evidence="3 4">
    <name type="scientific">Hyphomicrobium nitrativorans NL23</name>
    <dbReference type="NCBI Taxonomy" id="1029756"/>
    <lineage>
        <taxon>Bacteria</taxon>
        <taxon>Pseudomonadati</taxon>
        <taxon>Pseudomonadota</taxon>
        <taxon>Alphaproteobacteria</taxon>
        <taxon>Hyphomicrobiales</taxon>
        <taxon>Hyphomicrobiaceae</taxon>
        <taxon>Hyphomicrobium</taxon>
    </lineage>
</organism>
<evidence type="ECO:0000256" key="2">
    <source>
        <dbReference type="SAM" id="Phobius"/>
    </source>
</evidence>
<keyword evidence="2" id="KW-1133">Transmembrane helix</keyword>
<dbReference type="RefSeq" id="WP_023786997.1">
    <property type="nucleotide sequence ID" value="NC_022997.1"/>
</dbReference>
<name>V5SHT1_9HYPH</name>
<evidence type="ECO:0000256" key="1">
    <source>
        <dbReference type="SAM" id="MobiDB-lite"/>
    </source>
</evidence>
<dbReference type="Proteomes" id="UP000018542">
    <property type="component" value="Chromosome"/>
</dbReference>
<dbReference type="PATRIC" id="fig|1029756.8.peg.1685"/>
<dbReference type="PROSITE" id="PS51257">
    <property type="entry name" value="PROKAR_LIPOPROTEIN"/>
    <property type="match status" value="1"/>
</dbReference>
<evidence type="ECO:0000313" key="3">
    <source>
        <dbReference type="EMBL" id="AHB50098.1"/>
    </source>
</evidence>
<dbReference type="AlphaFoldDB" id="V5SHT1"/>
<protein>
    <submittedName>
        <fullName evidence="3">Uncharacterized protein</fullName>
    </submittedName>
</protein>
<keyword evidence="2" id="KW-0812">Transmembrane</keyword>
<accession>V5SHT1</accession>
<dbReference type="STRING" id="1029756.W911_08085"/>
<evidence type="ECO:0000313" key="4">
    <source>
        <dbReference type="Proteomes" id="UP000018542"/>
    </source>
</evidence>
<feature type="transmembrane region" description="Helical" evidence="2">
    <location>
        <begin position="21"/>
        <end position="42"/>
    </location>
</feature>